<protein>
    <submittedName>
        <fullName evidence="1">Uncharacterized protein</fullName>
    </submittedName>
</protein>
<keyword evidence="2" id="KW-1185">Reference proteome</keyword>
<gene>
    <name evidence="1" type="ORF">MLD38_017738</name>
</gene>
<accession>A0ACB9QSR5</accession>
<evidence type="ECO:0000313" key="2">
    <source>
        <dbReference type="Proteomes" id="UP001057402"/>
    </source>
</evidence>
<comment type="caution">
    <text evidence="1">The sequence shown here is derived from an EMBL/GenBank/DDBJ whole genome shotgun (WGS) entry which is preliminary data.</text>
</comment>
<sequence>MASVSRKRPPPAKSPAFPSKHPTPPPPSAPHGDDFLDEDVYLEETLIEAEEDEESLILRDLEEQQPGDDASRLSKWARPPVTEGYASRKENILFQQLEIDYIVGESHKELMPDRSGPATVIRIFGFTREGHSVCCNVHGFEPYFYISCPPGMGPDDISRFHQTLEACIY</sequence>
<proteinExistence type="predicted"/>
<evidence type="ECO:0000313" key="1">
    <source>
        <dbReference type="EMBL" id="KAI4369278.1"/>
    </source>
</evidence>
<organism evidence="1 2">
    <name type="scientific">Melastoma candidum</name>
    <dbReference type="NCBI Taxonomy" id="119954"/>
    <lineage>
        <taxon>Eukaryota</taxon>
        <taxon>Viridiplantae</taxon>
        <taxon>Streptophyta</taxon>
        <taxon>Embryophyta</taxon>
        <taxon>Tracheophyta</taxon>
        <taxon>Spermatophyta</taxon>
        <taxon>Magnoliopsida</taxon>
        <taxon>eudicotyledons</taxon>
        <taxon>Gunneridae</taxon>
        <taxon>Pentapetalae</taxon>
        <taxon>rosids</taxon>
        <taxon>malvids</taxon>
        <taxon>Myrtales</taxon>
        <taxon>Melastomataceae</taxon>
        <taxon>Melastomatoideae</taxon>
        <taxon>Melastomateae</taxon>
        <taxon>Melastoma</taxon>
    </lineage>
</organism>
<dbReference type="Proteomes" id="UP001057402">
    <property type="component" value="Chromosome 5"/>
</dbReference>
<name>A0ACB9QSR5_9MYRT</name>
<reference evidence="2" key="1">
    <citation type="journal article" date="2023" name="Front. Plant Sci.">
        <title>Chromosomal-level genome assembly of Melastoma candidum provides insights into trichome evolution.</title>
        <authorList>
            <person name="Zhong Y."/>
            <person name="Wu W."/>
            <person name="Sun C."/>
            <person name="Zou P."/>
            <person name="Liu Y."/>
            <person name="Dai S."/>
            <person name="Zhou R."/>
        </authorList>
    </citation>
    <scope>NUCLEOTIDE SEQUENCE [LARGE SCALE GENOMIC DNA]</scope>
</reference>
<dbReference type="EMBL" id="CM042884">
    <property type="protein sequence ID" value="KAI4369278.1"/>
    <property type="molecule type" value="Genomic_DNA"/>
</dbReference>